<feature type="domain" description="Core-binding (CB)" evidence="5">
    <location>
        <begin position="81"/>
        <end position="168"/>
    </location>
</feature>
<protein>
    <submittedName>
        <fullName evidence="6">Site-specific integrase</fullName>
    </submittedName>
</protein>
<dbReference type="PROSITE" id="PS51900">
    <property type="entry name" value="CB"/>
    <property type="match status" value="1"/>
</dbReference>
<dbReference type="CDD" id="cd01189">
    <property type="entry name" value="INT_ICEBs1_C_like"/>
    <property type="match status" value="1"/>
</dbReference>
<dbReference type="Gene3D" id="1.10.150.130">
    <property type="match status" value="1"/>
</dbReference>
<keyword evidence="7" id="KW-1185">Reference proteome</keyword>
<dbReference type="InterPro" id="IPR013762">
    <property type="entry name" value="Integrase-like_cat_sf"/>
</dbReference>
<proteinExistence type="predicted"/>
<organism evidence="6 7">
    <name type="scientific">Microbispora amethystogenes</name>
    <dbReference type="NCBI Taxonomy" id="1427754"/>
    <lineage>
        <taxon>Bacteria</taxon>
        <taxon>Bacillati</taxon>
        <taxon>Actinomycetota</taxon>
        <taxon>Actinomycetes</taxon>
        <taxon>Streptosporangiales</taxon>
        <taxon>Streptosporangiaceae</taxon>
        <taxon>Microbispora</taxon>
    </lineage>
</organism>
<evidence type="ECO:0000313" key="6">
    <source>
        <dbReference type="EMBL" id="GIH32908.1"/>
    </source>
</evidence>
<comment type="caution">
    <text evidence="6">The sequence shown here is derived from an EMBL/GenBank/DDBJ whole genome shotgun (WGS) entry which is preliminary data.</text>
</comment>
<keyword evidence="2" id="KW-0233">DNA recombination</keyword>
<evidence type="ECO:0000256" key="2">
    <source>
        <dbReference type="ARBA" id="ARBA00023172"/>
    </source>
</evidence>
<reference evidence="6 7" key="1">
    <citation type="submission" date="2021-01" db="EMBL/GenBank/DDBJ databases">
        <title>Whole genome shotgun sequence of Microbispora amethystogenes NBRC 101907.</title>
        <authorList>
            <person name="Komaki H."/>
            <person name="Tamura T."/>
        </authorList>
    </citation>
    <scope>NUCLEOTIDE SEQUENCE [LARGE SCALE GENOMIC DNA]</scope>
    <source>
        <strain evidence="6 7">NBRC 101907</strain>
    </source>
</reference>
<evidence type="ECO:0000259" key="5">
    <source>
        <dbReference type="PROSITE" id="PS51900"/>
    </source>
</evidence>
<dbReference type="InterPro" id="IPR002104">
    <property type="entry name" value="Integrase_catalytic"/>
</dbReference>
<accession>A0ABQ4FDL6</accession>
<evidence type="ECO:0000313" key="7">
    <source>
        <dbReference type="Proteomes" id="UP000651728"/>
    </source>
</evidence>
<dbReference type="InterPro" id="IPR011010">
    <property type="entry name" value="DNA_brk_join_enz"/>
</dbReference>
<evidence type="ECO:0000256" key="1">
    <source>
        <dbReference type="ARBA" id="ARBA00023125"/>
    </source>
</evidence>
<dbReference type="InterPro" id="IPR050090">
    <property type="entry name" value="Tyrosine_recombinase_XerCD"/>
</dbReference>
<dbReference type="EMBL" id="BOOB01000019">
    <property type="protein sequence ID" value="GIH32908.1"/>
    <property type="molecule type" value="Genomic_DNA"/>
</dbReference>
<dbReference type="PROSITE" id="PS51898">
    <property type="entry name" value="TYR_RECOMBINASE"/>
    <property type="match status" value="1"/>
</dbReference>
<sequence length="434" mass="48300">MAMRESHPVVYKRCGCTSRSGRCPRLLEDGHGSWYFAVQIRGLPGHRERVRRGGYASAGEAEQAGPQLIAAEQGGPIGAGCTVAQWLRYWLATDQGIRPRTRQGYADHVRLHLVPALGRIMLSELSHCDVRRMFAALAGRRNRYGRPLATATLERIRATLRAALNEAVCEGLIDSNPARALRLPAAPRPRAQVWTDRRVAAWKATGERPTVAVWTIPQLVAFLDGVREDPLYLLWWLAALRGLRRGELAGLRWVDLSLETAELAVVQQLVHVRGKLVSFPPKSAASRRTVALDPQTVRLLLRHERDRRAEKTRRGEAWDDTAHVFTRTDGSPVAPDYLTYRFHRLVRRSGLPPVRLHDLRHGAVTLALAAHVDLPVVQDQVGHASIVLTADTYTSVLPELHHRAAGATARLVLSAARGTARKVRRGRCGWMTQV</sequence>
<feature type="domain" description="Tyr recombinase" evidence="4">
    <location>
        <begin position="209"/>
        <end position="407"/>
    </location>
</feature>
<dbReference type="Gene3D" id="1.10.443.10">
    <property type="entry name" value="Intergrase catalytic core"/>
    <property type="match status" value="1"/>
</dbReference>
<dbReference type="InterPro" id="IPR044068">
    <property type="entry name" value="CB"/>
</dbReference>
<dbReference type="Pfam" id="PF00589">
    <property type="entry name" value="Phage_integrase"/>
    <property type="match status" value="1"/>
</dbReference>
<gene>
    <name evidence="6" type="ORF">Mam01_30720</name>
</gene>
<evidence type="ECO:0000259" key="4">
    <source>
        <dbReference type="PROSITE" id="PS51898"/>
    </source>
</evidence>
<dbReference type="PANTHER" id="PTHR30349">
    <property type="entry name" value="PHAGE INTEGRASE-RELATED"/>
    <property type="match status" value="1"/>
</dbReference>
<name>A0ABQ4FDL6_9ACTN</name>
<dbReference type="SUPFAM" id="SSF56349">
    <property type="entry name" value="DNA breaking-rejoining enzymes"/>
    <property type="match status" value="1"/>
</dbReference>
<dbReference type="PANTHER" id="PTHR30349:SF91">
    <property type="entry name" value="INTA PROTEIN"/>
    <property type="match status" value="1"/>
</dbReference>
<evidence type="ECO:0000256" key="3">
    <source>
        <dbReference type="PROSITE-ProRule" id="PRU01248"/>
    </source>
</evidence>
<dbReference type="InterPro" id="IPR010998">
    <property type="entry name" value="Integrase_recombinase_N"/>
</dbReference>
<dbReference type="Proteomes" id="UP000651728">
    <property type="component" value="Unassembled WGS sequence"/>
</dbReference>
<keyword evidence="1 3" id="KW-0238">DNA-binding</keyword>